<sequence length="45" mass="4972">MFAATVLGFSLVLILCIVFFVFYLMVGLDSSSSIKVDPMPENQID</sequence>
<keyword evidence="1" id="KW-1133">Transmembrane helix</keyword>
<protein>
    <submittedName>
        <fullName evidence="2">Uncharacterized protein</fullName>
    </submittedName>
</protein>
<feature type="transmembrane region" description="Helical" evidence="1">
    <location>
        <begin position="6"/>
        <end position="26"/>
    </location>
</feature>
<evidence type="ECO:0000313" key="3">
    <source>
        <dbReference type="Proteomes" id="UP000616608"/>
    </source>
</evidence>
<reference evidence="2" key="1">
    <citation type="journal article" date="2014" name="Int. J. Syst. Evol. Microbiol.">
        <title>Complete genome sequence of Corynebacterium casei LMG S-19264T (=DSM 44701T), isolated from a smear-ripened cheese.</title>
        <authorList>
            <consortium name="US DOE Joint Genome Institute (JGI-PGF)"/>
            <person name="Walter F."/>
            <person name="Albersmeier A."/>
            <person name="Kalinowski J."/>
            <person name="Ruckert C."/>
        </authorList>
    </citation>
    <scope>NUCLEOTIDE SEQUENCE</scope>
    <source>
        <strain evidence="2">CGMCC 1.15760</strain>
    </source>
</reference>
<keyword evidence="1" id="KW-0472">Membrane</keyword>
<dbReference type="EMBL" id="BMJT01000012">
    <property type="protein sequence ID" value="GGG32121.1"/>
    <property type="molecule type" value="Genomic_DNA"/>
</dbReference>
<comment type="caution">
    <text evidence="2">The sequence shown here is derived from an EMBL/GenBank/DDBJ whole genome shotgun (WGS) entry which is preliminary data.</text>
</comment>
<accession>A0A917LJL1</accession>
<dbReference type="Proteomes" id="UP000616608">
    <property type="component" value="Unassembled WGS sequence"/>
</dbReference>
<name>A0A917LJL1_9BACI</name>
<evidence type="ECO:0000313" key="2">
    <source>
        <dbReference type="EMBL" id="GGG32121.1"/>
    </source>
</evidence>
<proteinExistence type="predicted"/>
<reference evidence="2" key="2">
    <citation type="submission" date="2020-09" db="EMBL/GenBank/DDBJ databases">
        <authorList>
            <person name="Sun Q."/>
            <person name="Zhou Y."/>
        </authorList>
    </citation>
    <scope>NUCLEOTIDE SEQUENCE</scope>
    <source>
        <strain evidence="2">CGMCC 1.15760</strain>
    </source>
</reference>
<evidence type="ECO:0000256" key="1">
    <source>
        <dbReference type="SAM" id="Phobius"/>
    </source>
</evidence>
<keyword evidence="3" id="KW-1185">Reference proteome</keyword>
<organism evidence="2 3">
    <name type="scientific">Lysinibacillus alkalisoli</name>
    <dbReference type="NCBI Taxonomy" id="1911548"/>
    <lineage>
        <taxon>Bacteria</taxon>
        <taxon>Bacillati</taxon>
        <taxon>Bacillota</taxon>
        <taxon>Bacilli</taxon>
        <taxon>Bacillales</taxon>
        <taxon>Bacillaceae</taxon>
        <taxon>Lysinibacillus</taxon>
    </lineage>
</organism>
<gene>
    <name evidence="2" type="ORF">GCM10007425_28470</name>
</gene>
<keyword evidence="1" id="KW-0812">Transmembrane</keyword>
<dbReference type="AlphaFoldDB" id="A0A917LJL1"/>